<feature type="non-terminal residue" evidence="2">
    <location>
        <position position="206"/>
    </location>
</feature>
<dbReference type="AlphaFoldDB" id="A0AAJ7IZJ0"/>
<sequence>MSKLLGMMNALRGILPNVGGPRTEVRRLYMSIFNSIALYGAPIWAEEVLGNPTVTKAILRIQKMLAIRICCGYRTMALQAAFVLARTPPVTIVIRKFLDAWEEQLRLPEHENQRVVSSFLPVFGIWLKSAERVTFRTTQILSGHGCFAKYLCRIGKEESENCFHSWDAHRSTILGILGGCRDVGEVVQAALMSKSHWEAFTTFCEK</sequence>
<evidence type="ECO:0000313" key="1">
    <source>
        <dbReference type="Proteomes" id="UP000694925"/>
    </source>
</evidence>
<proteinExistence type="predicted"/>
<dbReference type="Proteomes" id="UP000694925">
    <property type="component" value="Unplaced"/>
</dbReference>
<reference evidence="2" key="1">
    <citation type="submission" date="2025-08" db="UniProtKB">
        <authorList>
            <consortium name="RefSeq"/>
        </authorList>
    </citation>
    <scope>IDENTIFICATION</scope>
    <source>
        <tissue evidence="2">Whole body</tissue>
    </source>
</reference>
<name>A0AAJ7IZJ0_9HYME</name>
<dbReference type="RefSeq" id="XP_017880265.1">
    <property type="nucleotide sequence ID" value="XM_018024776.1"/>
</dbReference>
<organism evidence="1 2">
    <name type="scientific">Ceratina calcarata</name>
    <dbReference type="NCBI Taxonomy" id="156304"/>
    <lineage>
        <taxon>Eukaryota</taxon>
        <taxon>Metazoa</taxon>
        <taxon>Ecdysozoa</taxon>
        <taxon>Arthropoda</taxon>
        <taxon>Hexapoda</taxon>
        <taxon>Insecta</taxon>
        <taxon>Pterygota</taxon>
        <taxon>Neoptera</taxon>
        <taxon>Endopterygota</taxon>
        <taxon>Hymenoptera</taxon>
        <taxon>Apocrita</taxon>
        <taxon>Aculeata</taxon>
        <taxon>Apoidea</taxon>
        <taxon>Anthophila</taxon>
        <taxon>Apidae</taxon>
        <taxon>Ceratina</taxon>
        <taxon>Zadontomerus</taxon>
    </lineage>
</organism>
<dbReference type="GeneID" id="108625065"/>
<accession>A0AAJ7IZJ0</accession>
<evidence type="ECO:0000313" key="2">
    <source>
        <dbReference type="RefSeq" id="XP_017880265.1"/>
    </source>
</evidence>
<protein>
    <submittedName>
        <fullName evidence="2">Uncharacterized protein LOC108625065</fullName>
    </submittedName>
</protein>
<dbReference type="KEGG" id="ccal:108625065"/>
<keyword evidence="1" id="KW-1185">Reference proteome</keyword>
<gene>
    <name evidence="2" type="primary">LOC108625065</name>
</gene>